<dbReference type="Proteomes" id="UP000245712">
    <property type="component" value="Unassembled WGS sequence"/>
</dbReference>
<name>A0ABX5KL34_9BURK</name>
<reference evidence="1 2" key="1">
    <citation type="submission" date="2018-05" db="EMBL/GenBank/DDBJ databases">
        <title>Genomic Encyclopedia of Type Strains, Phase IV (KMG-V): Genome sequencing to study the core and pangenomes of soil and plant-associated prokaryotes.</title>
        <authorList>
            <person name="Whitman W."/>
        </authorList>
    </citation>
    <scope>NUCLEOTIDE SEQUENCE [LARGE SCALE GENOMIC DNA]</scope>
    <source>
        <strain evidence="1 2">SCZa-39</strain>
    </source>
</reference>
<evidence type="ECO:0000313" key="2">
    <source>
        <dbReference type="Proteomes" id="UP000245712"/>
    </source>
</evidence>
<comment type="caution">
    <text evidence="1">The sequence shown here is derived from an EMBL/GenBank/DDBJ whole genome shotgun (WGS) entry which is preliminary data.</text>
</comment>
<protein>
    <submittedName>
        <fullName evidence="1">Uncharacterized protein</fullName>
    </submittedName>
</protein>
<accession>A0ABX5KL34</accession>
<dbReference type="EMBL" id="QEOB01000011">
    <property type="protein sequence ID" value="PVX81178.1"/>
    <property type="molecule type" value="Genomic_DNA"/>
</dbReference>
<gene>
    <name evidence="1" type="ORF">C7402_11180</name>
</gene>
<proteinExistence type="predicted"/>
<sequence>MDNIKPFRPGSETVSSFHLSHVRSLIRSHGAGGDAIDPGSNEAGGDDRVAGQVTVRLPGGRVSRALAYEAPACEGLPSRRLAHGVLNGTTYWFRCADAPGVREDFPCFRAYFGHEGAWFFFSTQGAVLPFGAEVNFSGMRSSAQTAPMRLAANN</sequence>
<keyword evidence="2" id="KW-1185">Reference proteome</keyword>
<organism evidence="1 2">
    <name type="scientific">Paraburkholderia unamae</name>
    <dbReference type="NCBI Taxonomy" id="219649"/>
    <lineage>
        <taxon>Bacteria</taxon>
        <taxon>Pseudomonadati</taxon>
        <taxon>Pseudomonadota</taxon>
        <taxon>Betaproteobacteria</taxon>
        <taxon>Burkholderiales</taxon>
        <taxon>Burkholderiaceae</taxon>
        <taxon>Paraburkholderia</taxon>
    </lineage>
</organism>
<dbReference type="RefSeq" id="WP_116612246.1">
    <property type="nucleotide sequence ID" value="NZ_QEOB01000011.1"/>
</dbReference>
<evidence type="ECO:0000313" key="1">
    <source>
        <dbReference type="EMBL" id="PVX81178.1"/>
    </source>
</evidence>